<proteinExistence type="predicted"/>
<dbReference type="EMBL" id="CAJJDN010000139">
    <property type="protein sequence ID" value="CAD8122581.1"/>
    <property type="molecule type" value="Genomic_DNA"/>
</dbReference>
<keyword evidence="3" id="KW-1185">Reference proteome</keyword>
<protein>
    <submittedName>
        <fullName evidence="2">Uncharacterized protein</fullName>
    </submittedName>
</protein>
<evidence type="ECO:0000313" key="3">
    <source>
        <dbReference type="Proteomes" id="UP000692954"/>
    </source>
</evidence>
<reference evidence="2" key="1">
    <citation type="submission" date="2021-01" db="EMBL/GenBank/DDBJ databases">
        <authorList>
            <consortium name="Genoscope - CEA"/>
            <person name="William W."/>
        </authorList>
    </citation>
    <scope>NUCLEOTIDE SEQUENCE</scope>
</reference>
<keyword evidence="1" id="KW-0472">Membrane</keyword>
<gene>
    <name evidence="2" type="ORF">PSON_ATCC_30995.1.T1390093</name>
</gene>
<keyword evidence="1" id="KW-1133">Transmembrane helix</keyword>
<comment type="caution">
    <text evidence="2">The sequence shown here is derived from an EMBL/GenBank/DDBJ whole genome shotgun (WGS) entry which is preliminary data.</text>
</comment>
<dbReference type="Proteomes" id="UP000692954">
    <property type="component" value="Unassembled WGS sequence"/>
</dbReference>
<feature type="transmembrane region" description="Helical" evidence="1">
    <location>
        <begin position="36"/>
        <end position="53"/>
    </location>
</feature>
<dbReference type="AlphaFoldDB" id="A0A8S1R3B3"/>
<evidence type="ECO:0000256" key="1">
    <source>
        <dbReference type="SAM" id="Phobius"/>
    </source>
</evidence>
<keyword evidence="1" id="KW-0812">Transmembrane</keyword>
<organism evidence="2 3">
    <name type="scientific">Paramecium sonneborni</name>
    <dbReference type="NCBI Taxonomy" id="65129"/>
    <lineage>
        <taxon>Eukaryota</taxon>
        <taxon>Sar</taxon>
        <taxon>Alveolata</taxon>
        <taxon>Ciliophora</taxon>
        <taxon>Intramacronucleata</taxon>
        <taxon>Oligohymenophorea</taxon>
        <taxon>Peniculida</taxon>
        <taxon>Parameciidae</taxon>
        <taxon>Paramecium</taxon>
    </lineage>
</organism>
<evidence type="ECO:0000313" key="2">
    <source>
        <dbReference type="EMBL" id="CAD8122581.1"/>
    </source>
</evidence>
<name>A0A8S1R3B3_9CILI</name>
<accession>A0A8S1R3B3</accession>
<sequence length="77" mass="9348">MNIDNELYLLEITVEFKFVTKVECNFLVQFYQWKNLMLNLYSIKLILIIKIIIKQILYTSDRTIIFQEINIKSKIMI</sequence>